<dbReference type="PRINTS" id="PR00035">
    <property type="entry name" value="HTHGNTR"/>
</dbReference>
<dbReference type="Pfam" id="PF07729">
    <property type="entry name" value="FCD"/>
    <property type="match status" value="1"/>
</dbReference>
<dbReference type="Proteomes" id="UP000697995">
    <property type="component" value="Unassembled WGS sequence"/>
</dbReference>
<proteinExistence type="predicted"/>
<protein>
    <submittedName>
        <fullName evidence="5">GntR family transcriptional regulator</fullName>
    </submittedName>
</protein>
<dbReference type="SUPFAM" id="SSF46785">
    <property type="entry name" value="Winged helix' DNA-binding domain"/>
    <property type="match status" value="1"/>
</dbReference>
<dbReference type="SUPFAM" id="SSF48008">
    <property type="entry name" value="GntR ligand-binding domain-like"/>
    <property type="match status" value="1"/>
</dbReference>
<name>A0ABS1CYB9_9PROT</name>
<dbReference type="InterPro" id="IPR011711">
    <property type="entry name" value="GntR_C"/>
</dbReference>
<dbReference type="EMBL" id="NRSG01000107">
    <property type="protein sequence ID" value="MBK1659531.1"/>
    <property type="molecule type" value="Genomic_DNA"/>
</dbReference>
<dbReference type="Gene3D" id="1.10.10.10">
    <property type="entry name" value="Winged helix-like DNA-binding domain superfamily/Winged helix DNA-binding domain"/>
    <property type="match status" value="1"/>
</dbReference>
<evidence type="ECO:0000313" key="5">
    <source>
        <dbReference type="EMBL" id="MBK1659531.1"/>
    </source>
</evidence>
<dbReference type="InterPro" id="IPR000524">
    <property type="entry name" value="Tscrpt_reg_HTH_GntR"/>
</dbReference>
<comment type="caution">
    <text evidence="5">The sequence shown here is derived from an EMBL/GenBank/DDBJ whole genome shotgun (WGS) entry which is preliminary data.</text>
</comment>
<evidence type="ECO:0000256" key="1">
    <source>
        <dbReference type="ARBA" id="ARBA00023015"/>
    </source>
</evidence>
<dbReference type="SMART" id="SM00895">
    <property type="entry name" value="FCD"/>
    <property type="match status" value="1"/>
</dbReference>
<reference evidence="5 6" key="1">
    <citation type="journal article" date="2020" name="Microorganisms">
        <title>Osmotic Adaptation and Compatible Solute Biosynthesis of Phototrophic Bacteria as Revealed from Genome Analyses.</title>
        <authorList>
            <person name="Imhoff J.F."/>
            <person name="Rahn T."/>
            <person name="Kunzel S."/>
            <person name="Keller A."/>
            <person name="Neulinger S.C."/>
        </authorList>
    </citation>
    <scope>NUCLEOTIDE SEQUENCE [LARGE SCALE GENOMIC DNA]</scope>
    <source>
        <strain evidence="5 6">DSM 15382</strain>
    </source>
</reference>
<accession>A0ABS1CYB9</accession>
<dbReference type="CDD" id="cd07377">
    <property type="entry name" value="WHTH_GntR"/>
    <property type="match status" value="1"/>
</dbReference>
<feature type="domain" description="HTH gntR-type" evidence="4">
    <location>
        <begin position="28"/>
        <end position="95"/>
    </location>
</feature>
<dbReference type="SMART" id="SM00345">
    <property type="entry name" value="HTH_GNTR"/>
    <property type="match status" value="1"/>
</dbReference>
<evidence type="ECO:0000259" key="4">
    <source>
        <dbReference type="PROSITE" id="PS50949"/>
    </source>
</evidence>
<evidence type="ECO:0000256" key="2">
    <source>
        <dbReference type="ARBA" id="ARBA00023125"/>
    </source>
</evidence>
<dbReference type="Pfam" id="PF00392">
    <property type="entry name" value="GntR"/>
    <property type="match status" value="1"/>
</dbReference>
<keyword evidence="2" id="KW-0238">DNA-binding</keyword>
<evidence type="ECO:0000313" key="6">
    <source>
        <dbReference type="Proteomes" id="UP000697995"/>
    </source>
</evidence>
<dbReference type="PANTHER" id="PTHR43537:SF45">
    <property type="entry name" value="GNTR FAMILY REGULATORY PROTEIN"/>
    <property type="match status" value="1"/>
</dbReference>
<evidence type="ECO:0000256" key="3">
    <source>
        <dbReference type="ARBA" id="ARBA00023163"/>
    </source>
</evidence>
<dbReference type="PANTHER" id="PTHR43537">
    <property type="entry name" value="TRANSCRIPTIONAL REGULATOR, GNTR FAMILY"/>
    <property type="match status" value="1"/>
</dbReference>
<organism evidence="5 6">
    <name type="scientific">Paracraurococcus ruber</name>
    <dbReference type="NCBI Taxonomy" id="77675"/>
    <lineage>
        <taxon>Bacteria</taxon>
        <taxon>Pseudomonadati</taxon>
        <taxon>Pseudomonadota</taxon>
        <taxon>Alphaproteobacteria</taxon>
        <taxon>Acetobacterales</taxon>
        <taxon>Roseomonadaceae</taxon>
        <taxon>Paracraurococcus</taxon>
    </lineage>
</organism>
<dbReference type="PROSITE" id="PS50949">
    <property type="entry name" value="HTH_GNTR"/>
    <property type="match status" value="1"/>
</dbReference>
<dbReference type="RefSeq" id="WP_133220366.1">
    <property type="nucleotide sequence ID" value="NZ_NRSG01000107.1"/>
</dbReference>
<gene>
    <name evidence="5" type="ORF">CKO45_14935</name>
</gene>
<dbReference type="InterPro" id="IPR008920">
    <property type="entry name" value="TF_FadR/GntR_C"/>
</dbReference>
<dbReference type="InterPro" id="IPR036390">
    <property type="entry name" value="WH_DNA-bd_sf"/>
</dbReference>
<keyword evidence="6" id="KW-1185">Reference proteome</keyword>
<dbReference type="InterPro" id="IPR036388">
    <property type="entry name" value="WH-like_DNA-bd_sf"/>
</dbReference>
<sequence length="242" mass="25631">MDARVTSLPATAGLAAGLAALAPLGPRRSAAGIAYDALRQAVIGLALPPGTILSRADLAARLGVSQTPVREALIRLQEEGLIEVVPHASTRVARIDLASAREASFLRLSIELEAVRRLAADPAPALAAALRAEIARMRELHAQGQQEAVAAADEEFHARLLTAAGVPGLVDLIRSRSGHLDRLRRLHLPAPGKAERILAEHAAVAEAIIARDPAAAEQALRRHLSHTLAELDRIRGATPEYF</sequence>
<keyword evidence="1" id="KW-0805">Transcription regulation</keyword>
<dbReference type="Gene3D" id="1.20.120.530">
    <property type="entry name" value="GntR ligand-binding domain-like"/>
    <property type="match status" value="1"/>
</dbReference>
<keyword evidence="3" id="KW-0804">Transcription</keyword>